<dbReference type="Pfam" id="PF00580">
    <property type="entry name" value="UvrD-helicase"/>
    <property type="match status" value="1"/>
</dbReference>
<keyword evidence="2 11" id="KW-0547">Nucleotide-binding</keyword>
<dbReference type="EC" id="5.6.2.4" evidence="9"/>
<sequence>MAVTLEAASVQHGLSQEQTAAVTASDRLLRVDAVPGSGKTRVLIARIAHLIQERGVSPRQILAITFTRKAAGQLQARIAASLGERAASQVVSGTFHSTAASVLRNHISLLPSCGRNRRFQILDQADSIGTMTSILKEQGRGPLERRLSAGNISEATFKAALKDSNRQAVSNGRILQGSISSLKGALTSHFGLNGHQAIKRLRDHSVRHDNPSLVTSMSEEMLRHLAGAFDAYNQRLQGLNQFDYDDLMAGIVALLTDRPELLARYQRAYTHVLVDEFQDTNAAQYNMVHQLVGQEGNLFVVGDPDQAIYGWRGANADYMQHMLNRDFPGLVTIRLRDNYRSTPQILAAASWSLAGQDPTKSDLLPFHPQSSGGLPVEVKAAEDGKEEAEWVVETIQALIKDEGYQPRDCAVLFRRHMQGRLFEQAMVLAGLPYILLGGEPFWGRREVKDVMAYLNLLANLHNNAALVRIINMPKRALGDKALSGLQSWAKLQGKSLGACLFGDFPSTVPSRTLLEESLPPVVQLMQRRSPDRPLQERALMELRAIAAEQLPALPSAKDIGLTPAAYKAASEFRCQMAVIRLQAEICEAGELIEVVTDVIDLEEYIKSGTYSKQGDPLERWDRVRLLKTLVKEFQGAGSLETWEDETLLEYTPEPQKRLEGMSPLQDFVNDAALFSPDDMAEKRETNAVRLCTIHASKGLEFPVVFVVGCEEGNLPLLRGNETPNDAEVEEEIRCAYVALTRAEKRLYITHAAERYVFGVLHGQYPSHLVELIEASQGLC</sequence>
<dbReference type="GO" id="GO:0003677">
    <property type="term" value="F:DNA binding"/>
    <property type="evidence" value="ECO:0007669"/>
    <property type="project" value="UniProtKB-KW"/>
</dbReference>
<dbReference type="EMBL" id="JALJOS010000001">
    <property type="protein sequence ID" value="KAK9844466.1"/>
    <property type="molecule type" value="Genomic_DNA"/>
</dbReference>
<dbReference type="Gene3D" id="3.40.50.300">
    <property type="entry name" value="P-loop containing nucleotide triphosphate hydrolases"/>
    <property type="match status" value="3"/>
</dbReference>
<evidence type="ECO:0000256" key="6">
    <source>
        <dbReference type="ARBA" id="ARBA00023125"/>
    </source>
</evidence>
<evidence type="ECO:0000313" key="14">
    <source>
        <dbReference type="EMBL" id="KAK9844466.1"/>
    </source>
</evidence>
<dbReference type="Pfam" id="PF13361">
    <property type="entry name" value="UvrD_C"/>
    <property type="match status" value="2"/>
</dbReference>
<dbReference type="GO" id="GO:0005634">
    <property type="term" value="C:nucleus"/>
    <property type="evidence" value="ECO:0007669"/>
    <property type="project" value="TreeGrafter"/>
</dbReference>
<dbReference type="GO" id="GO:0005524">
    <property type="term" value="F:ATP binding"/>
    <property type="evidence" value="ECO:0007669"/>
    <property type="project" value="UniProtKB-UniRule"/>
</dbReference>
<dbReference type="GO" id="GO:0016787">
    <property type="term" value="F:hydrolase activity"/>
    <property type="evidence" value="ECO:0007669"/>
    <property type="project" value="UniProtKB-UniRule"/>
</dbReference>
<comment type="catalytic activity">
    <reaction evidence="10">
        <text>ATP + H2O = ADP + phosphate + H(+)</text>
        <dbReference type="Rhea" id="RHEA:13065"/>
        <dbReference type="ChEBI" id="CHEBI:15377"/>
        <dbReference type="ChEBI" id="CHEBI:15378"/>
        <dbReference type="ChEBI" id="CHEBI:30616"/>
        <dbReference type="ChEBI" id="CHEBI:43474"/>
        <dbReference type="ChEBI" id="CHEBI:456216"/>
        <dbReference type="EC" id="5.6.2.4"/>
    </reaction>
</comment>
<comment type="caution">
    <text evidence="14">The sequence shown here is derived from an EMBL/GenBank/DDBJ whole genome shotgun (WGS) entry which is preliminary data.</text>
</comment>
<comment type="similarity">
    <text evidence="1">Belongs to the helicase family. UvrD subfamily.</text>
</comment>
<evidence type="ECO:0000256" key="2">
    <source>
        <dbReference type="ARBA" id="ARBA00022741"/>
    </source>
</evidence>
<dbReference type="PROSITE" id="PS51217">
    <property type="entry name" value="UVRD_HELICASE_CTER"/>
    <property type="match status" value="1"/>
</dbReference>
<dbReference type="InterPro" id="IPR027417">
    <property type="entry name" value="P-loop_NTPase"/>
</dbReference>
<keyword evidence="15" id="KW-1185">Reference proteome</keyword>
<dbReference type="GO" id="GO:0043138">
    <property type="term" value="F:3'-5' DNA helicase activity"/>
    <property type="evidence" value="ECO:0007669"/>
    <property type="project" value="UniProtKB-EC"/>
</dbReference>
<dbReference type="PROSITE" id="PS51198">
    <property type="entry name" value="UVRD_HELICASE_ATP_BIND"/>
    <property type="match status" value="1"/>
</dbReference>
<dbReference type="InterPro" id="IPR013986">
    <property type="entry name" value="DExx_box_DNA_helicase_dom_sf"/>
</dbReference>
<evidence type="ECO:0000256" key="7">
    <source>
        <dbReference type="ARBA" id="ARBA00023235"/>
    </source>
</evidence>
<organism evidence="14 15">
    <name type="scientific">Apatococcus lobatus</name>
    <dbReference type="NCBI Taxonomy" id="904363"/>
    <lineage>
        <taxon>Eukaryota</taxon>
        <taxon>Viridiplantae</taxon>
        <taxon>Chlorophyta</taxon>
        <taxon>core chlorophytes</taxon>
        <taxon>Trebouxiophyceae</taxon>
        <taxon>Chlorellales</taxon>
        <taxon>Chlorellaceae</taxon>
        <taxon>Apatococcus</taxon>
    </lineage>
</organism>
<evidence type="ECO:0000256" key="11">
    <source>
        <dbReference type="PROSITE-ProRule" id="PRU00560"/>
    </source>
</evidence>
<dbReference type="InterPro" id="IPR014016">
    <property type="entry name" value="UvrD-like_ATP-bd"/>
</dbReference>
<evidence type="ECO:0000256" key="10">
    <source>
        <dbReference type="ARBA" id="ARBA00048988"/>
    </source>
</evidence>
<dbReference type="Proteomes" id="UP001438707">
    <property type="component" value="Unassembled WGS sequence"/>
</dbReference>
<accession>A0AAW1SFS0</accession>
<dbReference type="InterPro" id="IPR014017">
    <property type="entry name" value="DNA_helicase_UvrD-like_C"/>
</dbReference>
<evidence type="ECO:0000256" key="5">
    <source>
        <dbReference type="ARBA" id="ARBA00022840"/>
    </source>
</evidence>
<evidence type="ECO:0000313" key="15">
    <source>
        <dbReference type="Proteomes" id="UP001438707"/>
    </source>
</evidence>
<dbReference type="InterPro" id="IPR000212">
    <property type="entry name" value="DNA_helicase_UvrD/REP"/>
</dbReference>
<name>A0AAW1SFS0_9CHLO</name>
<protein>
    <recommendedName>
        <fullName evidence="9">DNA 3'-5' helicase</fullName>
        <ecNumber evidence="9">5.6.2.4</ecNumber>
    </recommendedName>
</protein>
<dbReference type="CDD" id="cd17932">
    <property type="entry name" value="DEXQc_UvrD"/>
    <property type="match status" value="1"/>
</dbReference>
<evidence type="ECO:0000259" key="13">
    <source>
        <dbReference type="PROSITE" id="PS51217"/>
    </source>
</evidence>
<keyword evidence="5 11" id="KW-0067">ATP-binding</keyword>
<feature type="domain" description="UvrD-like helicase ATP-binding" evidence="12">
    <location>
        <begin position="12"/>
        <end position="342"/>
    </location>
</feature>
<keyword evidence="7" id="KW-0413">Isomerase</keyword>
<evidence type="ECO:0000256" key="4">
    <source>
        <dbReference type="ARBA" id="ARBA00022806"/>
    </source>
</evidence>
<evidence type="ECO:0000256" key="9">
    <source>
        <dbReference type="ARBA" id="ARBA00034808"/>
    </source>
</evidence>
<proteinExistence type="inferred from homology"/>
<comment type="catalytic activity">
    <reaction evidence="8">
        <text>Couples ATP hydrolysis with the unwinding of duplex DNA by translocating in the 3'-5' direction.</text>
        <dbReference type="EC" id="5.6.2.4"/>
    </reaction>
</comment>
<reference evidence="14 15" key="1">
    <citation type="journal article" date="2024" name="Nat. Commun.">
        <title>Phylogenomics reveals the evolutionary origins of lichenization in chlorophyte algae.</title>
        <authorList>
            <person name="Puginier C."/>
            <person name="Libourel C."/>
            <person name="Otte J."/>
            <person name="Skaloud P."/>
            <person name="Haon M."/>
            <person name="Grisel S."/>
            <person name="Petersen M."/>
            <person name="Berrin J.G."/>
            <person name="Delaux P.M."/>
            <person name="Dal Grande F."/>
            <person name="Keller J."/>
        </authorList>
    </citation>
    <scope>NUCLEOTIDE SEQUENCE [LARGE SCALE GENOMIC DNA]</scope>
    <source>
        <strain evidence="14 15">SAG 2145</strain>
    </source>
</reference>
<gene>
    <name evidence="14" type="ORF">WJX74_002870</name>
</gene>
<feature type="domain" description="UvrD-like helicase C-terminal" evidence="13">
    <location>
        <begin position="343"/>
        <end position="698"/>
    </location>
</feature>
<evidence type="ECO:0000256" key="8">
    <source>
        <dbReference type="ARBA" id="ARBA00034617"/>
    </source>
</evidence>
<evidence type="ECO:0000256" key="1">
    <source>
        <dbReference type="ARBA" id="ARBA00009922"/>
    </source>
</evidence>
<dbReference type="CDD" id="cd18807">
    <property type="entry name" value="SF1_C_UvrD"/>
    <property type="match status" value="1"/>
</dbReference>
<dbReference type="PANTHER" id="PTHR11070:SF2">
    <property type="entry name" value="ATP-DEPENDENT DNA HELICASE SRS2"/>
    <property type="match status" value="1"/>
</dbReference>
<dbReference type="GO" id="GO:0000725">
    <property type="term" value="P:recombinational repair"/>
    <property type="evidence" value="ECO:0007669"/>
    <property type="project" value="TreeGrafter"/>
</dbReference>
<dbReference type="Gene3D" id="1.10.486.10">
    <property type="entry name" value="PCRA, domain 4"/>
    <property type="match status" value="1"/>
</dbReference>
<dbReference type="Gene3D" id="1.10.10.160">
    <property type="match status" value="1"/>
</dbReference>
<dbReference type="AlphaFoldDB" id="A0AAW1SFS0"/>
<feature type="binding site" evidence="11">
    <location>
        <begin position="33"/>
        <end position="40"/>
    </location>
    <ligand>
        <name>ATP</name>
        <dbReference type="ChEBI" id="CHEBI:30616"/>
    </ligand>
</feature>
<keyword evidence="3 11" id="KW-0378">Hydrolase</keyword>
<evidence type="ECO:0000256" key="3">
    <source>
        <dbReference type="ARBA" id="ARBA00022801"/>
    </source>
</evidence>
<keyword evidence="4 11" id="KW-0347">Helicase</keyword>
<dbReference type="SUPFAM" id="SSF52540">
    <property type="entry name" value="P-loop containing nucleoside triphosphate hydrolases"/>
    <property type="match status" value="1"/>
</dbReference>
<keyword evidence="6" id="KW-0238">DNA-binding</keyword>
<dbReference type="PANTHER" id="PTHR11070">
    <property type="entry name" value="UVRD / RECB / PCRA DNA HELICASE FAMILY MEMBER"/>
    <property type="match status" value="1"/>
</dbReference>
<evidence type="ECO:0000259" key="12">
    <source>
        <dbReference type="PROSITE" id="PS51198"/>
    </source>
</evidence>